<organism evidence="1 2">
    <name type="scientific">Trichodelitschia bisporula</name>
    <dbReference type="NCBI Taxonomy" id="703511"/>
    <lineage>
        <taxon>Eukaryota</taxon>
        <taxon>Fungi</taxon>
        <taxon>Dikarya</taxon>
        <taxon>Ascomycota</taxon>
        <taxon>Pezizomycotina</taxon>
        <taxon>Dothideomycetes</taxon>
        <taxon>Dothideomycetes incertae sedis</taxon>
        <taxon>Phaeotrichales</taxon>
        <taxon>Phaeotrichaceae</taxon>
        <taxon>Trichodelitschia</taxon>
    </lineage>
</organism>
<dbReference type="Proteomes" id="UP000799640">
    <property type="component" value="Unassembled WGS sequence"/>
</dbReference>
<evidence type="ECO:0000313" key="2">
    <source>
        <dbReference type="Proteomes" id="UP000799640"/>
    </source>
</evidence>
<dbReference type="AlphaFoldDB" id="A0A6G1I7I5"/>
<protein>
    <submittedName>
        <fullName evidence="1">Uncharacterized protein</fullName>
    </submittedName>
</protein>
<keyword evidence="2" id="KW-1185">Reference proteome</keyword>
<proteinExistence type="predicted"/>
<evidence type="ECO:0000313" key="1">
    <source>
        <dbReference type="EMBL" id="KAF2404029.1"/>
    </source>
</evidence>
<sequence length="106" mass="11708">MMADSRRLLIFSVPGSRAALSAVASVALRLGSSPKSEKHVAQGRLQQSHRRWLCSECHGCFVLSVDGGLISGVLNDCQLRVKSFTHQRLEGSTSCTARRMLRRLLR</sequence>
<accession>A0A6G1I7I5</accession>
<dbReference type="EMBL" id="ML996689">
    <property type="protein sequence ID" value="KAF2404029.1"/>
    <property type="molecule type" value="Genomic_DNA"/>
</dbReference>
<reference evidence="1" key="1">
    <citation type="journal article" date="2020" name="Stud. Mycol.">
        <title>101 Dothideomycetes genomes: a test case for predicting lifestyles and emergence of pathogens.</title>
        <authorList>
            <person name="Haridas S."/>
            <person name="Albert R."/>
            <person name="Binder M."/>
            <person name="Bloem J."/>
            <person name="Labutti K."/>
            <person name="Salamov A."/>
            <person name="Andreopoulos B."/>
            <person name="Baker S."/>
            <person name="Barry K."/>
            <person name="Bills G."/>
            <person name="Bluhm B."/>
            <person name="Cannon C."/>
            <person name="Castanera R."/>
            <person name="Culley D."/>
            <person name="Daum C."/>
            <person name="Ezra D."/>
            <person name="Gonzalez J."/>
            <person name="Henrissat B."/>
            <person name="Kuo A."/>
            <person name="Liang C."/>
            <person name="Lipzen A."/>
            <person name="Lutzoni F."/>
            <person name="Magnuson J."/>
            <person name="Mondo S."/>
            <person name="Nolan M."/>
            <person name="Ohm R."/>
            <person name="Pangilinan J."/>
            <person name="Park H.-J."/>
            <person name="Ramirez L."/>
            <person name="Alfaro M."/>
            <person name="Sun H."/>
            <person name="Tritt A."/>
            <person name="Yoshinaga Y."/>
            <person name="Zwiers L.-H."/>
            <person name="Turgeon B."/>
            <person name="Goodwin S."/>
            <person name="Spatafora J."/>
            <person name="Crous P."/>
            <person name="Grigoriev I."/>
        </authorList>
    </citation>
    <scope>NUCLEOTIDE SEQUENCE</scope>
    <source>
        <strain evidence="1">CBS 262.69</strain>
    </source>
</reference>
<name>A0A6G1I7I5_9PEZI</name>
<gene>
    <name evidence="1" type="ORF">EJ06DRAFT_303249</name>
</gene>